<keyword evidence="3" id="KW-1185">Reference proteome</keyword>
<gene>
    <name evidence="2" type="ORF">AX774_g6656</name>
</gene>
<name>A0A1R1PG55_ZANCU</name>
<protein>
    <submittedName>
        <fullName evidence="2">Uncharacterized protein</fullName>
    </submittedName>
</protein>
<dbReference type="OrthoDB" id="10562218at2759"/>
<comment type="caution">
    <text evidence="2">The sequence shown here is derived from an EMBL/GenBank/DDBJ whole genome shotgun (WGS) entry which is preliminary data.</text>
</comment>
<feature type="region of interest" description="Disordered" evidence="1">
    <location>
        <begin position="77"/>
        <end position="96"/>
    </location>
</feature>
<dbReference type="EMBL" id="LSSK01001362">
    <property type="protein sequence ID" value="OMH79918.1"/>
    <property type="molecule type" value="Genomic_DNA"/>
</dbReference>
<organism evidence="2 3">
    <name type="scientific">Zancudomyces culisetae</name>
    <name type="common">Gut fungus</name>
    <name type="synonym">Smittium culisetae</name>
    <dbReference type="NCBI Taxonomy" id="1213189"/>
    <lineage>
        <taxon>Eukaryota</taxon>
        <taxon>Fungi</taxon>
        <taxon>Fungi incertae sedis</taxon>
        <taxon>Zoopagomycota</taxon>
        <taxon>Kickxellomycotina</taxon>
        <taxon>Harpellomycetes</taxon>
        <taxon>Harpellales</taxon>
        <taxon>Legeriomycetaceae</taxon>
        <taxon>Zancudomyces</taxon>
    </lineage>
</organism>
<proteinExistence type="predicted"/>
<dbReference type="Proteomes" id="UP000188320">
    <property type="component" value="Unassembled WGS sequence"/>
</dbReference>
<feature type="compositionally biased region" description="Low complexity" evidence="1">
    <location>
        <begin position="83"/>
        <end position="95"/>
    </location>
</feature>
<evidence type="ECO:0000256" key="1">
    <source>
        <dbReference type="SAM" id="MobiDB-lite"/>
    </source>
</evidence>
<dbReference type="AlphaFoldDB" id="A0A1R1PG55"/>
<evidence type="ECO:0000313" key="2">
    <source>
        <dbReference type="EMBL" id="OMH79918.1"/>
    </source>
</evidence>
<sequence>TLFSRCSKNLPNKLIASTRSDFSDGTARTTRTHSYNTAVPTFLLSSVCVRTCVNTSLISSATRSEFVPSTLNSRNNPTCKNGSLSPPTSYSTAPAPNNPRNCRTIIGTNLRTFSKCSGSCCKISTTIAVIPSCTPWLLSPNNCRARFKNNSRLSGTRCTNRSPVSTAFLRINDRDDPISLNTSSIKSRAISSVPRTDSFLRATAINDPTNVSIILGLTSAISSGNKNIVAPSLRAIEIAYFEFSLMSSSVTPIVTSAGSTIPGFIPSSTSSRNRPVFSCESLNDRIGYSSSSACSPPSSSASKHGYVLNNTATNAKFNLGFPLTTVFADTYRRHPIASAPSNIASALCVKSPILIADVLHTSGLNWLSNTI</sequence>
<accession>A0A1R1PG55</accession>
<feature type="non-terminal residue" evidence="2">
    <location>
        <position position="1"/>
    </location>
</feature>
<reference evidence="3" key="1">
    <citation type="submission" date="2017-01" db="EMBL/GenBank/DDBJ databases">
        <authorList>
            <person name="Wang Y."/>
            <person name="White M."/>
            <person name="Kvist S."/>
            <person name="Moncalvo J.-M."/>
        </authorList>
    </citation>
    <scope>NUCLEOTIDE SEQUENCE [LARGE SCALE GENOMIC DNA]</scope>
    <source>
        <strain evidence="3">COL-18-3</strain>
    </source>
</reference>
<evidence type="ECO:0000313" key="3">
    <source>
        <dbReference type="Proteomes" id="UP000188320"/>
    </source>
</evidence>